<sequence length="238" mass="26994">MAIDWDKDAHILLPSLPPPKDNEKLVPPFIGSTPAKGTDQSRSPHTTHTSDSFEGKTEQKKTGRYVKANKKKSNALPPIEDKKPRKRSNKIYTKDQKEQLRDLFMEHGDAWKMGRYSNETGIKEDYCRRLVGSIKKGADITNKKKRGPPPKHSLELLKEIVDVVKVKGKSTREASKQLKVSPSSICRYMKSLEAQEMIEETQHKQEKKEGGVQESVLHIDHSIGSIKKERIEPSSSKE</sequence>
<proteinExistence type="predicted"/>
<feature type="compositionally biased region" description="Basic and acidic residues" evidence="1">
    <location>
        <begin position="200"/>
        <end position="238"/>
    </location>
</feature>
<organism evidence="2 3">
    <name type="scientific">Entamoeba invadens IP1</name>
    <dbReference type="NCBI Taxonomy" id="370355"/>
    <lineage>
        <taxon>Eukaryota</taxon>
        <taxon>Amoebozoa</taxon>
        <taxon>Evosea</taxon>
        <taxon>Archamoebae</taxon>
        <taxon>Mastigamoebida</taxon>
        <taxon>Entamoebidae</taxon>
        <taxon>Entamoeba</taxon>
    </lineage>
</organism>
<dbReference type="EMBL" id="KB206946">
    <property type="protein sequence ID" value="ELP86630.1"/>
    <property type="molecule type" value="Genomic_DNA"/>
</dbReference>
<reference evidence="2 3" key="1">
    <citation type="submission" date="2012-10" db="EMBL/GenBank/DDBJ databases">
        <authorList>
            <person name="Zafar N."/>
            <person name="Inman J."/>
            <person name="Hall N."/>
            <person name="Lorenzi H."/>
            <person name="Caler E."/>
        </authorList>
    </citation>
    <scope>NUCLEOTIDE SEQUENCE [LARGE SCALE GENOMIC DNA]</scope>
    <source>
        <strain evidence="2 3">IP1</strain>
    </source>
</reference>
<protein>
    <submittedName>
        <fullName evidence="2">Uncharacterized protein</fullName>
    </submittedName>
</protein>
<dbReference type="RefSeq" id="XP_004185976.1">
    <property type="nucleotide sequence ID" value="XM_004185928.1"/>
</dbReference>
<feature type="region of interest" description="Disordered" evidence="1">
    <location>
        <begin position="1"/>
        <end position="96"/>
    </location>
</feature>
<feature type="compositionally biased region" description="Basic and acidic residues" evidence="1">
    <location>
        <begin position="1"/>
        <end position="10"/>
    </location>
</feature>
<feature type="region of interest" description="Disordered" evidence="1">
    <location>
        <begin position="199"/>
        <end position="238"/>
    </location>
</feature>
<keyword evidence="3" id="KW-1185">Reference proteome</keyword>
<accession>A0A0A1U4J4</accession>
<evidence type="ECO:0000256" key="1">
    <source>
        <dbReference type="SAM" id="MobiDB-lite"/>
    </source>
</evidence>
<evidence type="ECO:0000313" key="3">
    <source>
        <dbReference type="Proteomes" id="UP000014680"/>
    </source>
</evidence>
<feature type="compositionally biased region" description="Basic and acidic residues" evidence="1">
    <location>
        <begin position="51"/>
        <end position="61"/>
    </location>
</feature>
<gene>
    <name evidence="2" type="ORF">EIN_091950</name>
</gene>
<feature type="compositionally biased region" description="Polar residues" evidence="1">
    <location>
        <begin position="38"/>
        <end position="50"/>
    </location>
</feature>
<name>A0A0A1U4J4_ENTIV</name>
<dbReference type="AlphaFoldDB" id="A0A0A1U4J4"/>
<feature type="compositionally biased region" description="Basic residues" evidence="1">
    <location>
        <begin position="62"/>
        <end position="73"/>
    </location>
</feature>
<dbReference type="Proteomes" id="UP000014680">
    <property type="component" value="Unassembled WGS sequence"/>
</dbReference>
<dbReference type="KEGG" id="eiv:EIN_091950"/>
<evidence type="ECO:0000313" key="2">
    <source>
        <dbReference type="EMBL" id="ELP86630.1"/>
    </source>
</evidence>
<dbReference type="GeneID" id="14885608"/>
<dbReference type="OrthoDB" id="28662at2759"/>
<dbReference type="VEuPathDB" id="AmoebaDB:EIN_091950"/>